<dbReference type="Proteomes" id="UP000675664">
    <property type="component" value="Unassembled WGS sequence"/>
</dbReference>
<reference evidence="1" key="2">
    <citation type="submission" date="2021-04" db="EMBL/GenBank/DDBJ databases">
        <authorList>
            <person name="Liu J."/>
        </authorList>
    </citation>
    <scope>NUCLEOTIDE SEQUENCE</scope>
    <source>
        <strain evidence="1">BAD-6</strain>
    </source>
</reference>
<organism evidence="1 2">
    <name type="scientific">Sinanaerobacter chloroacetimidivorans</name>
    <dbReference type="NCBI Taxonomy" id="2818044"/>
    <lineage>
        <taxon>Bacteria</taxon>
        <taxon>Bacillati</taxon>
        <taxon>Bacillota</taxon>
        <taxon>Clostridia</taxon>
        <taxon>Peptostreptococcales</taxon>
        <taxon>Anaerovoracaceae</taxon>
        <taxon>Sinanaerobacter</taxon>
    </lineage>
</organism>
<dbReference type="InterPro" id="IPR035451">
    <property type="entry name" value="Ada-like_dom_sf"/>
</dbReference>
<evidence type="ECO:0008006" key="3">
    <source>
        <dbReference type="Google" id="ProtNLM"/>
    </source>
</evidence>
<dbReference type="SUPFAM" id="SSF57884">
    <property type="entry name" value="Ada DNA repair protein, N-terminal domain (N-Ada 10)"/>
    <property type="match status" value="1"/>
</dbReference>
<dbReference type="RefSeq" id="WP_227016503.1">
    <property type="nucleotide sequence ID" value="NZ_JAGSND010000001.1"/>
</dbReference>
<dbReference type="AlphaFoldDB" id="A0A8J7VWL5"/>
<sequence length="242" mass="27630">MEAAIILPIFLIGVLTFAYLIKLVTVQEAVMHAFTDEAKRLSAEASFYPIDPFFKSRLANRIYGENPIDVKNIDIDNYQYLYNISGAAGMISVDLNYQVDIRLPITFYNDLPIYEKLVFRGFIGAEEDWEPMPFEDMEKETDSQLVWIFPRAGGRYHGEDCTYISADPREMLLSGKVRSQYKPCSICKPSEIKNGNFVYCFIKSGEVYHRGSCPVVDRYVISIEKEEAIERGYTPCLKCGGN</sequence>
<keyword evidence="2" id="KW-1185">Reference proteome</keyword>
<accession>A0A8J7VWL5</accession>
<reference evidence="1" key="1">
    <citation type="submission" date="2021-04" db="EMBL/GenBank/DDBJ databases">
        <title>Sinoanaerobacter chloroacetimidivorans sp. nov., an obligate anaerobic bacterium isolated from anaerobic sludge.</title>
        <authorList>
            <person name="Bao Y."/>
        </authorList>
    </citation>
    <scope>NUCLEOTIDE SEQUENCE</scope>
    <source>
        <strain evidence="1">BAD-6</strain>
    </source>
</reference>
<gene>
    <name evidence="1" type="ORF">KCX82_00615</name>
</gene>
<protein>
    <recommendedName>
        <fullName evidence="3">TadE-like protein</fullName>
    </recommendedName>
</protein>
<name>A0A8J7VWL5_9FIRM</name>
<proteinExistence type="predicted"/>
<evidence type="ECO:0000313" key="2">
    <source>
        <dbReference type="Proteomes" id="UP000675664"/>
    </source>
</evidence>
<comment type="caution">
    <text evidence="1">The sequence shown here is derived from an EMBL/GenBank/DDBJ whole genome shotgun (WGS) entry which is preliminary data.</text>
</comment>
<dbReference type="EMBL" id="JAGSND010000001">
    <property type="protein sequence ID" value="MBR0596369.1"/>
    <property type="molecule type" value="Genomic_DNA"/>
</dbReference>
<evidence type="ECO:0000313" key="1">
    <source>
        <dbReference type="EMBL" id="MBR0596369.1"/>
    </source>
</evidence>